<dbReference type="AlphaFoldDB" id="A0A1L7JNW9"/>
<accession>A0A1L7JNW9</accession>
<organism evidence="1">
    <name type="scientific">Clostridium botulinum</name>
    <dbReference type="NCBI Taxonomy" id="1491"/>
    <lineage>
        <taxon>Bacteria</taxon>
        <taxon>Bacillati</taxon>
        <taxon>Bacillota</taxon>
        <taxon>Clostridia</taxon>
        <taxon>Eubacteriales</taxon>
        <taxon>Clostridiaceae</taxon>
        <taxon>Clostridium</taxon>
    </lineage>
</organism>
<geneLocation type="plasmid" evidence="1">
    <name>pNPD8_2</name>
</geneLocation>
<name>A0A1L7JNW9_CLOBO</name>
<proteinExistence type="predicted"/>
<protein>
    <submittedName>
        <fullName evidence="1">Uncharacterized protein</fullName>
    </submittedName>
</protein>
<sequence>MDIRFYIKNRENTIKNIKFEGEDNMEFNWNEFKYNYMAIHCSTEEKLKDFKKECRKRNYTFHIYGEFLEL</sequence>
<keyword evidence="1" id="KW-0614">Plasmid</keyword>
<evidence type="ECO:0000313" key="1">
    <source>
        <dbReference type="EMBL" id="APU87282.1"/>
    </source>
</evidence>
<dbReference type="EMBL" id="CP015720">
    <property type="protein sequence ID" value="APU87282.1"/>
    <property type="molecule type" value="Genomic_DNA"/>
</dbReference>
<reference evidence="1" key="1">
    <citation type="submission" date="2016-05" db="EMBL/GenBank/DDBJ databases">
        <authorList>
            <person name="Lavstsen T."/>
            <person name="Jespersen J.S."/>
        </authorList>
    </citation>
    <scope>NUCLEOTIDE SEQUENCE</scope>
    <source>
        <strain evidence="1">CDC69096</strain>
        <plasmid evidence="1">pNPD8_2</plasmid>
    </source>
</reference>
<gene>
    <name evidence="1" type="ORF">NPD8_4062</name>
</gene>